<keyword evidence="14" id="KW-1185">Reference proteome</keyword>
<evidence type="ECO:0000259" key="12">
    <source>
        <dbReference type="PROSITE" id="PS50893"/>
    </source>
</evidence>
<evidence type="ECO:0000256" key="2">
    <source>
        <dbReference type="ARBA" id="ARBA00008526"/>
    </source>
</evidence>
<evidence type="ECO:0000256" key="3">
    <source>
        <dbReference type="ARBA" id="ARBA00022448"/>
    </source>
</evidence>
<protein>
    <recommendedName>
        <fullName evidence="12">ABC transporter domain-containing protein</fullName>
    </recommendedName>
</protein>
<evidence type="ECO:0000256" key="11">
    <source>
        <dbReference type="SAM" id="Phobius"/>
    </source>
</evidence>
<dbReference type="Gene3D" id="3.40.50.300">
    <property type="entry name" value="P-loop containing nucleotide triphosphate hydrolases"/>
    <property type="match status" value="1"/>
</dbReference>
<feature type="transmembrane region" description="Helical" evidence="11">
    <location>
        <begin position="219"/>
        <end position="241"/>
    </location>
</feature>
<dbReference type="OrthoDB" id="10255969at2759"/>
<evidence type="ECO:0000256" key="9">
    <source>
        <dbReference type="ARBA" id="ARBA00023136"/>
    </source>
</evidence>
<dbReference type="Pfam" id="PF00005">
    <property type="entry name" value="ABC_tran"/>
    <property type="match status" value="1"/>
</dbReference>
<dbReference type="PANTHER" id="PTHR19229">
    <property type="entry name" value="ATP-BINDING CASSETTE TRANSPORTER SUBFAMILY A ABCA"/>
    <property type="match status" value="1"/>
</dbReference>
<evidence type="ECO:0000313" key="14">
    <source>
        <dbReference type="Proteomes" id="UP000886520"/>
    </source>
</evidence>
<dbReference type="FunFam" id="3.40.50.300:FF:000665">
    <property type="entry name" value="ABC transporter A family member 2"/>
    <property type="match status" value="1"/>
</dbReference>
<proteinExistence type="inferred from homology"/>
<keyword evidence="8 11" id="KW-1133">Transmembrane helix</keyword>
<evidence type="ECO:0000256" key="5">
    <source>
        <dbReference type="ARBA" id="ARBA00022692"/>
    </source>
</evidence>
<keyword evidence="9 11" id="KW-0472">Membrane</keyword>
<feature type="transmembrane region" description="Helical" evidence="11">
    <location>
        <begin position="31"/>
        <end position="48"/>
    </location>
</feature>
<dbReference type="EMBL" id="JABFUD020000015">
    <property type="protein sequence ID" value="KAI5069103.1"/>
    <property type="molecule type" value="Genomic_DNA"/>
</dbReference>
<feature type="transmembrane region" description="Helical" evidence="11">
    <location>
        <begin position="306"/>
        <end position="325"/>
    </location>
</feature>
<evidence type="ECO:0000256" key="8">
    <source>
        <dbReference type="ARBA" id="ARBA00022989"/>
    </source>
</evidence>
<dbReference type="GO" id="GO:0005319">
    <property type="term" value="F:lipid transporter activity"/>
    <property type="evidence" value="ECO:0007669"/>
    <property type="project" value="TreeGrafter"/>
</dbReference>
<evidence type="ECO:0000256" key="7">
    <source>
        <dbReference type="ARBA" id="ARBA00022840"/>
    </source>
</evidence>
<feature type="transmembrane region" description="Helical" evidence="11">
    <location>
        <begin position="272"/>
        <end position="299"/>
    </location>
</feature>
<feature type="domain" description="ABC transporter" evidence="12">
    <location>
        <begin position="519"/>
        <end position="763"/>
    </location>
</feature>
<comment type="similarity">
    <text evidence="2">Belongs to the ABC transporter superfamily. ABCA family. CPR flippase (TC 3.A.1.211) subfamily.</text>
</comment>
<evidence type="ECO:0000256" key="4">
    <source>
        <dbReference type="ARBA" id="ARBA00022528"/>
    </source>
</evidence>
<dbReference type="InterPro" id="IPR013525">
    <property type="entry name" value="ABC2_TM"/>
</dbReference>
<comment type="caution">
    <text evidence="13">The sequence shown here is derived from an EMBL/GenBank/DDBJ whole genome shotgun (WGS) entry which is preliminary data.</text>
</comment>
<dbReference type="SMART" id="SM00382">
    <property type="entry name" value="AAA"/>
    <property type="match status" value="1"/>
</dbReference>
<dbReference type="InterPro" id="IPR003439">
    <property type="entry name" value="ABC_transporter-like_ATP-bd"/>
</dbReference>
<dbReference type="InterPro" id="IPR026082">
    <property type="entry name" value="ABCA"/>
</dbReference>
<dbReference type="PROSITE" id="PS00211">
    <property type="entry name" value="ABC_TRANSPORTER_1"/>
    <property type="match status" value="1"/>
</dbReference>
<feature type="region of interest" description="Disordered" evidence="10">
    <location>
        <begin position="948"/>
        <end position="968"/>
    </location>
</feature>
<feature type="transmembrane region" description="Helical" evidence="11">
    <location>
        <begin position="420"/>
        <end position="442"/>
    </location>
</feature>
<evidence type="ECO:0000256" key="6">
    <source>
        <dbReference type="ARBA" id="ARBA00022741"/>
    </source>
</evidence>
<keyword evidence="4" id="KW-0934">Plastid</keyword>
<dbReference type="PANTHER" id="PTHR19229:SF205">
    <property type="entry name" value="ABC TRANSPORTER A FAMILY MEMBER 1-RELATED"/>
    <property type="match status" value="1"/>
</dbReference>
<keyword evidence="5 11" id="KW-0812">Transmembrane</keyword>
<evidence type="ECO:0000256" key="1">
    <source>
        <dbReference type="ARBA" id="ARBA00004141"/>
    </source>
</evidence>
<dbReference type="InterPro" id="IPR003593">
    <property type="entry name" value="AAA+_ATPase"/>
</dbReference>
<dbReference type="Proteomes" id="UP000886520">
    <property type="component" value="Chromosome 15"/>
</dbReference>
<dbReference type="InterPro" id="IPR027417">
    <property type="entry name" value="P-loop_NTPase"/>
</dbReference>
<comment type="subcellular location">
    <subcellularLocation>
        <location evidence="1">Membrane</location>
        <topology evidence="1">Multi-pass membrane protein</topology>
    </subcellularLocation>
</comment>
<name>A0A9D4UJK4_ADICA</name>
<dbReference type="AlphaFoldDB" id="A0A9D4UJK4"/>
<dbReference type="InterPro" id="IPR017871">
    <property type="entry name" value="ABC_transporter-like_CS"/>
</dbReference>
<evidence type="ECO:0000256" key="10">
    <source>
        <dbReference type="SAM" id="MobiDB-lite"/>
    </source>
</evidence>
<reference evidence="13" key="1">
    <citation type="submission" date="2021-01" db="EMBL/GenBank/DDBJ databases">
        <title>Adiantum capillus-veneris genome.</title>
        <authorList>
            <person name="Fang Y."/>
            <person name="Liao Q."/>
        </authorList>
    </citation>
    <scope>NUCLEOTIDE SEQUENCE</scope>
    <source>
        <strain evidence="13">H3</strain>
        <tissue evidence="13">Leaf</tissue>
    </source>
</reference>
<dbReference type="CDD" id="cd03263">
    <property type="entry name" value="ABC_subfamily_A"/>
    <property type="match status" value="1"/>
</dbReference>
<keyword evidence="6" id="KW-0547">Nucleotide-binding</keyword>
<keyword evidence="3" id="KW-0813">Transport</keyword>
<evidence type="ECO:0000313" key="13">
    <source>
        <dbReference type="EMBL" id="KAI5069103.1"/>
    </source>
</evidence>
<dbReference type="GO" id="GO:0016020">
    <property type="term" value="C:membrane"/>
    <property type="evidence" value="ECO:0007669"/>
    <property type="project" value="UniProtKB-SubCell"/>
</dbReference>
<gene>
    <name evidence="13" type="ORF">GOP47_0015404</name>
</gene>
<keyword evidence="4" id="KW-0150">Chloroplast</keyword>
<dbReference type="GO" id="GO:0140359">
    <property type="term" value="F:ABC-type transporter activity"/>
    <property type="evidence" value="ECO:0007669"/>
    <property type="project" value="InterPro"/>
</dbReference>
<dbReference type="Pfam" id="PF25158">
    <property type="entry name" value="ABCA11_C"/>
    <property type="match status" value="1"/>
</dbReference>
<dbReference type="PROSITE" id="PS50893">
    <property type="entry name" value="ABC_TRANSPORTER_2"/>
    <property type="match status" value="1"/>
</dbReference>
<feature type="transmembrane region" description="Helical" evidence="11">
    <location>
        <begin position="369"/>
        <end position="387"/>
    </location>
</feature>
<dbReference type="InterPro" id="IPR056788">
    <property type="entry name" value="ABCA2/9/11_C"/>
</dbReference>
<organism evidence="13 14">
    <name type="scientific">Adiantum capillus-veneris</name>
    <name type="common">Maidenhair fern</name>
    <dbReference type="NCBI Taxonomy" id="13818"/>
    <lineage>
        <taxon>Eukaryota</taxon>
        <taxon>Viridiplantae</taxon>
        <taxon>Streptophyta</taxon>
        <taxon>Embryophyta</taxon>
        <taxon>Tracheophyta</taxon>
        <taxon>Polypodiopsida</taxon>
        <taxon>Polypodiidae</taxon>
        <taxon>Polypodiales</taxon>
        <taxon>Pteridineae</taxon>
        <taxon>Pteridaceae</taxon>
        <taxon>Vittarioideae</taxon>
        <taxon>Adiantum</taxon>
    </lineage>
</organism>
<keyword evidence="7" id="KW-0067">ATP-binding</keyword>
<dbReference type="Pfam" id="PF12698">
    <property type="entry name" value="ABC2_membrane_3"/>
    <property type="match status" value="1"/>
</dbReference>
<dbReference type="GO" id="GO:0016887">
    <property type="term" value="F:ATP hydrolysis activity"/>
    <property type="evidence" value="ECO:0007669"/>
    <property type="project" value="InterPro"/>
</dbReference>
<dbReference type="SUPFAM" id="SSF52540">
    <property type="entry name" value="P-loop containing nucleoside triphosphate hydrolases"/>
    <property type="match status" value="1"/>
</dbReference>
<feature type="transmembrane region" description="Helical" evidence="11">
    <location>
        <begin position="337"/>
        <end position="357"/>
    </location>
</feature>
<sequence>MAEAGWRLLLQQFKALLRKNLLLSWRRRVPTALHLTSSFFFILLIFGVDRSIKSRRRTTTSFKDLPDPPSNPITPIPPCESGFFIKRPCYDFVWSPNSSSTVAAIVDRIMQTNPGRPIPANKVLGFSSVTDVESWFLKNPLKCTGALHMEERSSSIIAYGIQTNSTSKMERGYYEDPVFKFQLPLQLAAERAITVHLAGGGVIDWNISFKEFAHPSMDVFSLVGVIAPTFLLAASMFGFVIQMSNLVTERELKLRQAMSMMGLLDSSYWMSWIAWDFCLALLSSLLLVLFGMMFGFYLFNHNSFRLLLCLFFLFQVNMIGFAYMLSGFISKSSSSKTVGFCVFIIGFLTQLVTYFGFPYDESFPKSYQIIWSFFPPNLLAIALLYLGRATTNKQDPGVSWENRKRCSYSQPDCVLTMENILGWLTATFILWLLSAIYIDNVYPIVNGVRKPWLYFLQLSYWTGKSPIQKKDAHRRDQCKSYDHVVDSSVVEKKDEDVIAEEDAIKMAEADSMNTASIAIQVRGLIKSFSKRSGKGLCCKASSVHHAVKGLWITIEKDSLFCLLGQNGAGKSTTISCITGVLPISGGDVLIHGDSITSPAGMAQIRRHMGVCPQFDILWESLTGLEHLYLFACIKGLHQAHIKQHSLELMERVNLLEAVHIRAGNYSGGMKRRLSVAIALIGDPKIVCLDEPTTGMDPVTRRHVWSVIEGAKVGRAIILTTHSMEEADILGDRIAIMARGVLRCIGTSIRLKSRFGSGYIISVTWKRTLSSLASSSGVMSTSFIQNEAVKALFQEHLNVIPKQESVDFITFIVPYDKELQLPDFFAHLQTKKDELEITDIHVSLTTLEEVFIHVAKQSELEAALAEGLVESVTLSNEITLSVPVGAPYVVIPGTQTTDNPNGVVIELSWQQDESGHLCAVEKSDSIAALQQGKRNGVLVSAQSESTTEVEGIGHDVRRTPPAAGWSVEL</sequence>
<accession>A0A9D4UJK4</accession>
<dbReference type="GO" id="GO:0005524">
    <property type="term" value="F:ATP binding"/>
    <property type="evidence" value="ECO:0007669"/>
    <property type="project" value="UniProtKB-KW"/>
</dbReference>